<protein>
    <submittedName>
        <fullName evidence="2">Uncharacterized protein</fullName>
    </submittedName>
</protein>
<dbReference type="EMBL" id="HBIZ01055248">
    <property type="protein sequence ID" value="CAE0782610.1"/>
    <property type="molecule type" value="Transcribed_RNA"/>
</dbReference>
<dbReference type="AlphaFoldDB" id="A0A7S4BZY5"/>
<dbReference type="PANTHER" id="PTHR33887:SF5">
    <property type="entry name" value="PB1 DOMAIN-CONTAINING PROTEIN"/>
    <property type="match status" value="1"/>
</dbReference>
<feature type="compositionally biased region" description="Low complexity" evidence="1">
    <location>
        <begin position="115"/>
        <end position="124"/>
    </location>
</feature>
<organism evidence="2">
    <name type="scientific">Chrysotila carterae</name>
    <name type="common">Marine alga</name>
    <name type="synonym">Syracosphaera carterae</name>
    <dbReference type="NCBI Taxonomy" id="13221"/>
    <lineage>
        <taxon>Eukaryota</taxon>
        <taxon>Haptista</taxon>
        <taxon>Haptophyta</taxon>
        <taxon>Prymnesiophyceae</taxon>
        <taxon>Isochrysidales</taxon>
        <taxon>Isochrysidaceae</taxon>
        <taxon>Chrysotila</taxon>
    </lineage>
</organism>
<accession>A0A7S4BZY5</accession>
<name>A0A7S4BZY5_CHRCT</name>
<gene>
    <name evidence="2" type="ORF">PCAR00345_LOCUS35312</name>
</gene>
<dbReference type="Pfam" id="PF15874">
    <property type="entry name" value="Il2rg"/>
    <property type="match status" value="1"/>
</dbReference>
<sequence length="137" mass="15143">MSSKKGNAAPLLQSHQGPYWFTVKYGEDETQLFNMDCWSVVLCDHIKERCGFADMPEQIDLQREDKSVVGLAQLGKQYASLVLAPKAKYSLCKLVKEADGSPPSVESLWTPPEPVQEVQPVVPVKASKPGSATRRPK</sequence>
<proteinExistence type="predicted"/>
<reference evidence="2" key="1">
    <citation type="submission" date="2021-01" db="EMBL/GenBank/DDBJ databases">
        <authorList>
            <person name="Corre E."/>
            <person name="Pelletier E."/>
            <person name="Niang G."/>
            <person name="Scheremetjew M."/>
            <person name="Finn R."/>
            <person name="Kale V."/>
            <person name="Holt S."/>
            <person name="Cochrane G."/>
            <person name="Meng A."/>
            <person name="Brown T."/>
            <person name="Cohen L."/>
        </authorList>
    </citation>
    <scope>NUCLEOTIDE SEQUENCE</scope>
    <source>
        <strain evidence="2">CCMP645</strain>
    </source>
</reference>
<evidence type="ECO:0000313" key="2">
    <source>
        <dbReference type="EMBL" id="CAE0782610.1"/>
    </source>
</evidence>
<dbReference type="InterPro" id="IPR039471">
    <property type="entry name" value="CXorf65-like"/>
</dbReference>
<evidence type="ECO:0000256" key="1">
    <source>
        <dbReference type="SAM" id="MobiDB-lite"/>
    </source>
</evidence>
<dbReference type="PANTHER" id="PTHR33887">
    <property type="entry name" value="PB1 DOMAIN-CONTAINING PROTEIN"/>
    <property type="match status" value="1"/>
</dbReference>
<feature type="region of interest" description="Disordered" evidence="1">
    <location>
        <begin position="99"/>
        <end position="137"/>
    </location>
</feature>